<organism evidence="1 2">
    <name type="scientific">Fusarium decemcellulare</name>
    <dbReference type="NCBI Taxonomy" id="57161"/>
    <lineage>
        <taxon>Eukaryota</taxon>
        <taxon>Fungi</taxon>
        <taxon>Dikarya</taxon>
        <taxon>Ascomycota</taxon>
        <taxon>Pezizomycotina</taxon>
        <taxon>Sordariomycetes</taxon>
        <taxon>Hypocreomycetidae</taxon>
        <taxon>Hypocreales</taxon>
        <taxon>Nectriaceae</taxon>
        <taxon>Fusarium</taxon>
        <taxon>Fusarium decemcellulare species complex</taxon>
    </lineage>
</organism>
<keyword evidence="2" id="KW-1185">Reference proteome</keyword>
<protein>
    <submittedName>
        <fullName evidence="1">Uncharacterized protein</fullName>
    </submittedName>
</protein>
<accession>A0ACC1T0P2</accession>
<gene>
    <name evidence="1" type="ORF">NM208_g171</name>
</gene>
<evidence type="ECO:0000313" key="1">
    <source>
        <dbReference type="EMBL" id="KAJ3550079.1"/>
    </source>
</evidence>
<reference evidence="1" key="1">
    <citation type="submission" date="2022-08" db="EMBL/GenBank/DDBJ databases">
        <title>Genome Sequence of Fusarium decemcellulare.</title>
        <authorList>
            <person name="Buettner E."/>
        </authorList>
    </citation>
    <scope>NUCLEOTIDE SEQUENCE</scope>
    <source>
        <strain evidence="1">Babe19</strain>
    </source>
</reference>
<comment type="caution">
    <text evidence="1">The sequence shown here is derived from an EMBL/GenBank/DDBJ whole genome shotgun (WGS) entry which is preliminary data.</text>
</comment>
<dbReference type="EMBL" id="JANRMS010000008">
    <property type="protein sequence ID" value="KAJ3550079.1"/>
    <property type="molecule type" value="Genomic_DNA"/>
</dbReference>
<proteinExistence type="predicted"/>
<evidence type="ECO:0000313" key="2">
    <source>
        <dbReference type="Proteomes" id="UP001148629"/>
    </source>
</evidence>
<dbReference type="Proteomes" id="UP001148629">
    <property type="component" value="Unassembled WGS sequence"/>
</dbReference>
<sequence>MPAPTSIPIPAPFDSVENERIKIAIRGIHRATGQWPWSLFPTVFPAPDKCGQTMAEKLRRVVELVAKPTSNVTLGALDEHLRSLVKAHKRWNMTDKLGLADCVKAEAWVNGQDEGTGGSGDGETDTEPNNRQDANHRIINDDDDDAPDDTGIVHSHSAKPTARSSGHKRSRSISASPANQRAPKRNAGSTRAERQISTFPGQPQQNNTPNDTGPGRDKEANNNVSRDKDGDKGETGAHSLNGENPVLAALEADIESNQAEMAQLTNQILNHRQTLGSVDIEAAEKEVELAIQRLQNTASRLASTEDMLTQLLDWIKAYDSDCPDSVRAGVKPCEAKRDAARKDWEDAEKDVAAKEERLEKDRRSLESAQTAIDASNAHLARLKEQIGKDKRRKNVFVLWRNLVDLAKLSPADLESWPEDDVATLREMTDKRLGREQREEAP</sequence>
<name>A0ACC1T0P2_9HYPO</name>